<feature type="transmembrane region" description="Helical" evidence="1">
    <location>
        <begin position="20"/>
        <end position="42"/>
    </location>
</feature>
<dbReference type="PANTHER" id="PTHR33133">
    <property type="entry name" value="OS08G0107100 PROTEIN-RELATED"/>
    <property type="match status" value="1"/>
</dbReference>
<protein>
    <submittedName>
        <fullName evidence="3">Uncharacterized protein LOC103700923</fullName>
    </submittedName>
</protein>
<dbReference type="RefSeq" id="XP_008781043.1">
    <property type="nucleotide sequence ID" value="XM_008782821.1"/>
</dbReference>
<keyword evidence="2" id="KW-1185">Reference proteome</keyword>
<dbReference type="AlphaFoldDB" id="A0A8B7BLJ9"/>
<proteinExistence type="predicted"/>
<evidence type="ECO:0000313" key="3">
    <source>
        <dbReference type="RefSeq" id="XP_008781043.1"/>
    </source>
</evidence>
<dbReference type="KEGG" id="pda:103700923"/>
<accession>A0A8B7BLJ9</accession>
<dbReference type="GeneID" id="103700923"/>
<keyword evidence="1" id="KW-1133">Transmembrane helix</keyword>
<name>A0A8B7BLJ9_PHODC</name>
<feature type="transmembrane region" description="Helical" evidence="1">
    <location>
        <begin position="171"/>
        <end position="200"/>
    </location>
</feature>
<keyword evidence="1" id="KW-0812">Transmembrane</keyword>
<gene>
    <name evidence="3" type="primary">LOC103700923</name>
</gene>
<dbReference type="PANTHER" id="PTHR33133:SF3">
    <property type="entry name" value="TRANSMEMBRANE PROTEIN"/>
    <property type="match status" value="1"/>
</dbReference>
<reference evidence="3" key="2">
    <citation type="submission" date="2025-08" db="UniProtKB">
        <authorList>
            <consortium name="RefSeq"/>
        </authorList>
    </citation>
    <scope>IDENTIFICATION</scope>
    <source>
        <tissue evidence="3">Young leaves</tissue>
    </source>
</reference>
<reference evidence="2" key="1">
    <citation type="journal article" date="2019" name="Nat. Commun.">
        <title>Genome-wide association mapping of date palm fruit traits.</title>
        <authorList>
            <person name="Hazzouri K.M."/>
            <person name="Gros-Balthazard M."/>
            <person name="Flowers J.M."/>
            <person name="Copetti D."/>
            <person name="Lemansour A."/>
            <person name="Lebrun M."/>
            <person name="Masmoudi K."/>
            <person name="Ferrand S."/>
            <person name="Dhar M.I."/>
            <person name="Fresquez Z.A."/>
            <person name="Rosas U."/>
            <person name="Zhang J."/>
            <person name="Talag J."/>
            <person name="Lee S."/>
            <person name="Kudrna D."/>
            <person name="Powell R.F."/>
            <person name="Leitch I.J."/>
            <person name="Krueger R.R."/>
            <person name="Wing R.A."/>
            <person name="Amiri K.M.A."/>
            <person name="Purugganan M.D."/>
        </authorList>
    </citation>
    <scope>NUCLEOTIDE SEQUENCE [LARGE SCALE GENOMIC DNA]</scope>
    <source>
        <strain evidence="2">cv. Khalas</strain>
    </source>
</reference>
<feature type="transmembrane region" description="Helical" evidence="1">
    <location>
        <begin position="264"/>
        <end position="285"/>
    </location>
</feature>
<feature type="transmembrane region" description="Helical" evidence="1">
    <location>
        <begin position="221"/>
        <end position="244"/>
    </location>
</feature>
<dbReference type="OrthoDB" id="687732at2759"/>
<evidence type="ECO:0000256" key="1">
    <source>
        <dbReference type="SAM" id="Phobius"/>
    </source>
</evidence>
<evidence type="ECO:0000313" key="2">
    <source>
        <dbReference type="Proteomes" id="UP000228380"/>
    </source>
</evidence>
<sequence length="316" mass="34846">MATHIIRRSIHAFFQSYHSFASIATLFVFPVSASLLLSQALVTSSSVILPSISSRLESLFQAAGFPATQFFSLVRLKISQTIFSFTLTLPFTVTFLLLAKASIIEVIREFPSRSHAPPPFSSFLHLYRSLLPTHLFNSLVILSANATIFSLLFLVFNAVDVIGFSSSNSLLFLSAAAAVLYSVIVANATVICNLAIIVSAMENSSGCLPVLKACMLIRGRVMTALTLALPPNLGMAAIEALFHYRVVRPYHLSKFSLSVIWEAFSITYMHSLVIILEIIMSCAFFRSCKLECHTNLENKSYYKTELEPEEKGAPQV</sequence>
<organism evidence="2 3">
    <name type="scientific">Phoenix dactylifera</name>
    <name type="common">Date palm</name>
    <dbReference type="NCBI Taxonomy" id="42345"/>
    <lineage>
        <taxon>Eukaryota</taxon>
        <taxon>Viridiplantae</taxon>
        <taxon>Streptophyta</taxon>
        <taxon>Embryophyta</taxon>
        <taxon>Tracheophyta</taxon>
        <taxon>Spermatophyta</taxon>
        <taxon>Magnoliopsida</taxon>
        <taxon>Liliopsida</taxon>
        <taxon>Arecaceae</taxon>
        <taxon>Coryphoideae</taxon>
        <taxon>Phoeniceae</taxon>
        <taxon>Phoenix</taxon>
    </lineage>
</organism>
<keyword evidence="1" id="KW-0472">Membrane</keyword>
<dbReference type="Proteomes" id="UP000228380">
    <property type="component" value="Chromosome 16"/>
</dbReference>
<feature type="transmembrane region" description="Helical" evidence="1">
    <location>
        <begin position="135"/>
        <end position="159"/>
    </location>
</feature>
<feature type="transmembrane region" description="Helical" evidence="1">
    <location>
        <begin position="78"/>
        <end position="99"/>
    </location>
</feature>